<dbReference type="InterPro" id="IPR003788">
    <property type="entry name" value="NDUFAF7"/>
</dbReference>
<dbReference type="InterPro" id="IPR038375">
    <property type="entry name" value="NDUFAF7_sf"/>
</dbReference>
<evidence type="ECO:0000256" key="1">
    <source>
        <dbReference type="ARBA" id="ARBA00004173"/>
    </source>
</evidence>
<comment type="subcellular location">
    <subcellularLocation>
        <location evidence="1 7">Mitochondrion</location>
    </subcellularLocation>
</comment>
<dbReference type="GO" id="GO:0032259">
    <property type="term" value="P:methylation"/>
    <property type="evidence" value="ECO:0007669"/>
    <property type="project" value="UniProtKB-KW"/>
</dbReference>
<evidence type="ECO:0000256" key="2">
    <source>
        <dbReference type="ARBA" id="ARBA00005891"/>
    </source>
</evidence>
<sequence>MVPQILGKLPIFVTLLNSHKRCTVYAAVAKRFLTEIHEMKPSREQYSNQLLHFIKQKINLNGPMSVADYMRLTASSPIGGYYSRHGSKIFGEKGDFITAPELTQIFGELIGIWCYYELKNTGYNDEWQLVENGPGTGQLMYDIIRVLRRLKVLSGYNDEWQLVENGPGTGQLMYDIIRVLRRLKETKGSIHLVETSDALICQQESLLCEQPSQFVDGKPYVRSNMTKSGFPIYWYRNVDDIPAKFSVFVSNEFLDALPINQFRRDADGKWHEVYVNLDKEGNLCFMLSRSENLHTLGLLPKRIRQDLSVKEWEISIDASTYVSQVVVDSITKFGGFALIVDYGHDGTRKDLSLRAYKGHQIVHPLDSPGEHDITADVNFGHLKSLVEDQALVFGPTEQREFLAQMGIGLRLKKLLESCKTEEERNNLLKSCELLLSEKGMGTRFKVMSIFPKTLESILTQRKGPVGFSCTQTC</sequence>
<comment type="similarity">
    <text evidence="2 7">Belongs to the NDUFAF7 family.</text>
</comment>
<comment type="catalytic activity">
    <reaction evidence="6 7">
        <text>L-arginyl-[protein] + 2 S-adenosyl-L-methionine = N(omega),N(omega)'-dimethyl-L-arginyl-[protein] + 2 S-adenosyl-L-homocysteine + 2 H(+)</text>
        <dbReference type="Rhea" id="RHEA:48108"/>
        <dbReference type="Rhea" id="RHEA-COMP:10532"/>
        <dbReference type="Rhea" id="RHEA-COMP:11992"/>
        <dbReference type="ChEBI" id="CHEBI:15378"/>
        <dbReference type="ChEBI" id="CHEBI:29965"/>
        <dbReference type="ChEBI" id="CHEBI:57856"/>
        <dbReference type="ChEBI" id="CHEBI:59789"/>
        <dbReference type="ChEBI" id="CHEBI:88221"/>
        <dbReference type="EC" id="2.1.1.320"/>
    </reaction>
</comment>
<evidence type="ECO:0000256" key="6">
    <source>
        <dbReference type="ARBA" id="ARBA00048612"/>
    </source>
</evidence>
<proteinExistence type="inferred from homology"/>
<accession>A0A915PSQ3</accession>
<evidence type="ECO:0000256" key="5">
    <source>
        <dbReference type="ARBA" id="ARBA00023128"/>
    </source>
</evidence>
<dbReference type="AlphaFoldDB" id="A0A915PSQ3"/>
<evidence type="ECO:0000313" key="9">
    <source>
        <dbReference type="WBParaSite" id="sdigi.contig229.g6407.t1"/>
    </source>
</evidence>
<dbReference type="GO" id="GO:0035243">
    <property type="term" value="F:protein-arginine omega-N symmetric methyltransferase activity"/>
    <property type="evidence" value="ECO:0007669"/>
    <property type="project" value="UniProtKB-EC"/>
</dbReference>
<dbReference type="PANTHER" id="PTHR12049">
    <property type="entry name" value="PROTEIN ARGININE METHYLTRANSFERASE NDUFAF7, MITOCHONDRIAL"/>
    <property type="match status" value="1"/>
</dbReference>
<keyword evidence="3 7" id="KW-0489">Methyltransferase</keyword>
<name>A0A915PSQ3_9BILA</name>
<dbReference type="Pfam" id="PF02636">
    <property type="entry name" value="Methyltransf_28"/>
    <property type="match status" value="2"/>
</dbReference>
<keyword evidence="5 7" id="KW-0496">Mitochondrion</keyword>
<organism evidence="8 9">
    <name type="scientific">Setaria digitata</name>
    <dbReference type="NCBI Taxonomy" id="48799"/>
    <lineage>
        <taxon>Eukaryota</taxon>
        <taxon>Metazoa</taxon>
        <taxon>Ecdysozoa</taxon>
        <taxon>Nematoda</taxon>
        <taxon>Chromadorea</taxon>
        <taxon>Rhabditida</taxon>
        <taxon>Spirurina</taxon>
        <taxon>Spiruromorpha</taxon>
        <taxon>Filarioidea</taxon>
        <taxon>Setariidae</taxon>
        <taxon>Setaria</taxon>
    </lineage>
</organism>
<dbReference type="SUPFAM" id="SSF53335">
    <property type="entry name" value="S-adenosyl-L-methionine-dependent methyltransferases"/>
    <property type="match status" value="2"/>
</dbReference>
<keyword evidence="8" id="KW-1185">Reference proteome</keyword>
<keyword evidence="4 7" id="KW-0808">Transferase</keyword>
<dbReference type="InterPro" id="IPR029063">
    <property type="entry name" value="SAM-dependent_MTases_sf"/>
</dbReference>
<evidence type="ECO:0000256" key="7">
    <source>
        <dbReference type="RuleBase" id="RU364114"/>
    </source>
</evidence>
<dbReference type="GO" id="GO:0005739">
    <property type="term" value="C:mitochondrion"/>
    <property type="evidence" value="ECO:0007669"/>
    <property type="project" value="UniProtKB-SubCell"/>
</dbReference>
<evidence type="ECO:0000256" key="3">
    <source>
        <dbReference type="ARBA" id="ARBA00022603"/>
    </source>
</evidence>
<dbReference type="EC" id="2.1.1.320" evidence="7"/>
<dbReference type="PANTHER" id="PTHR12049:SF7">
    <property type="entry name" value="PROTEIN ARGININE METHYLTRANSFERASE NDUFAF7, MITOCHONDRIAL"/>
    <property type="match status" value="1"/>
</dbReference>
<dbReference type="GO" id="GO:0032981">
    <property type="term" value="P:mitochondrial respiratory chain complex I assembly"/>
    <property type="evidence" value="ECO:0007669"/>
    <property type="project" value="TreeGrafter"/>
</dbReference>
<dbReference type="WBParaSite" id="sdigi.contig229.g6407.t1">
    <property type="protein sequence ID" value="sdigi.contig229.g6407.t1"/>
    <property type="gene ID" value="sdigi.contig229.g6407"/>
</dbReference>
<evidence type="ECO:0000313" key="8">
    <source>
        <dbReference type="Proteomes" id="UP000887581"/>
    </source>
</evidence>
<dbReference type="Proteomes" id="UP000887581">
    <property type="component" value="Unplaced"/>
</dbReference>
<protein>
    <recommendedName>
        <fullName evidence="7">Protein arginine methyltransferase NDUFAF7</fullName>
        <ecNumber evidence="7">2.1.1.320</ecNumber>
    </recommendedName>
</protein>
<comment type="function">
    <text evidence="7">Arginine methyltransferase involved in the assembly or stability of mitochondrial NADH:ubiquinone oxidoreductase complex (complex I).</text>
</comment>
<evidence type="ECO:0000256" key="4">
    <source>
        <dbReference type="ARBA" id="ARBA00022679"/>
    </source>
</evidence>
<reference evidence="9" key="1">
    <citation type="submission" date="2022-11" db="UniProtKB">
        <authorList>
            <consortium name="WormBaseParasite"/>
        </authorList>
    </citation>
    <scope>IDENTIFICATION</scope>
</reference>
<dbReference type="Gene3D" id="3.40.50.12710">
    <property type="match status" value="2"/>
</dbReference>